<reference evidence="1 2" key="1">
    <citation type="journal article" date="2014" name="Nature">
        <title>An environmental bacterial taxon with a large and distinct metabolic repertoire.</title>
        <authorList>
            <person name="Wilson M.C."/>
            <person name="Mori T."/>
            <person name="Ruckert C."/>
            <person name="Uria A.R."/>
            <person name="Helf M.J."/>
            <person name="Takada K."/>
            <person name="Gernert C."/>
            <person name="Steffens U.A."/>
            <person name="Heycke N."/>
            <person name="Schmitt S."/>
            <person name="Rinke C."/>
            <person name="Helfrich E.J."/>
            <person name="Brachmann A.O."/>
            <person name="Gurgui C."/>
            <person name="Wakimoto T."/>
            <person name="Kracht M."/>
            <person name="Crusemann M."/>
            <person name="Hentschel U."/>
            <person name="Abe I."/>
            <person name="Matsunaga S."/>
            <person name="Kalinowski J."/>
            <person name="Takeyama H."/>
            <person name="Piel J."/>
        </authorList>
    </citation>
    <scope>NUCLEOTIDE SEQUENCE [LARGE SCALE GENOMIC DNA]</scope>
    <source>
        <strain evidence="2">TSY2</strain>
    </source>
</reference>
<gene>
    <name evidence="1" type="ORF">ETSY2_26340</name>
</gene>
<dbReference type="HOGENOM" id="CLU_3041504_0_0_7"/>
<protein>
    <submittedName>
        <fullName evidence="1">Uncharacterized protein</fullName>
    </submittedName>
</protein>
<dbReference type="EMBL" id="AZHX01001099">
    <property type="protein sequence ID" value="ETX04862.1"/>
    <property type="molecule type" value="Genomic_DNA"/>
</dbReference>
<evidence type="ECO:0000313" key="1">
    <source>
        <dbReference type="EMBL" id="ETX04862.1"/>
    </source>
</evidence>
<comment type="caution">
    <text evidence="1">The sequence shown here is derived from an EMBL/GenBank/DDBJ whole genome shotgun (WGS) entry which is preliminary data.</text>
</comment>
<keyword evidence="2" id="KW-1185">Reference proteome</keyword>
<dbReference type="AlphaFoldDB" id="W4M5G7"/>
<accession>W4M5G7</accession>
<organism evidence="1 2">
    <name type="scientific">Candidatus Entotheonella gemina</name>
    <dbReference type="NCBI Taxonomy" id="1429439"/>
    <lineage>
        <taxon>Bacteria</taxon>
        <taxon>Pseudomonadati</taxon>
        <taxon>Nitrospinota/Tectimicrobiota group</taxon>
        <taxon>Candidatus Tectimicrobiota</taxon>
        <taxon>Candidatus Entotheonellia</taxon>
        <taxon>Candidatus Entotheonellales</taxon>
        <taxon>Candidatus Entotheonellaceae</taxon>
        <taxon>Candidatus Entotheonella</taxon>
    </lineage>
</organism>
<name>W4M5G7_9BACT</name>
<evidence type="ECO:0000313" key="2">
    <source>
        <dbReference type="Proteomes" id="UP000019140"/>
    </source>
</evidence>
<dbReference type="Proteomes" id="UP000019140">
    <property type="component" value="Unassembled WGS sequence"/>
</dbReference>
<sequence length="54" mass="5744">MGGRKGVRPAGEKPIDATTWYVVTAYRVGEERSGSEANHPELLGVIVSLVFDAG</sequence>
<proteinExistence type="predicted"/>